<name>A0A964BRU2_9CYAN</name>
<reference evidence="1" key="1">
    <citation type="journal article" date="2021" name="Antonie Van Leeuwenhoek">
        <title>Draft genome and description of Waterburya agarophytonicola gen. nov. sp. nov. (Pleurocapsales, Cyanobacteria): a seaweed symbiont.</title>
        <authorList>
            <person name="Bonthond G."/>
            <person name="Shalygin S."/>
            <person name="Bayer T."/>
            <person name="Weinberger F."/>
        </authorList>
    </citation>
    <scope>NUCLEOTIDE SEQUENCE</scope>
    <source>
        <strain evidence="1">KI4</strain>
    </source>
</reference>
<dbReference type="AlphaFoldDB" id="A0A964BRU2"/>
<comment type="caution">
    <text evidence="1">The sequence shown here is derived from an EMBL/GenBank/DDBJ whole genome shotgun (WGS) entry which is preliminary data.</text>
</comment>
<organism evidence="1 2">
    <name type="scientific">Waterburya agarophytonicola KI4</name>
    <dbReference type="NCBI Taxonomy" id="2874699"/>
    <lineage>
        <taxon>Bacteria</taxon>
        <taxon>Bacillati</taxon>
        <taxon>Cyanobacteriota</taxon>
        <taxon>Cyanophyceae</taxon>
        <taxon>Pleurocapsales</taxon>
        <taxon>Hyellaceae</taxon>
        <taxon>Waterburya</taxon>
        <taxon>Waterburya agarophytonicola</taxon>
    </lineage>
</organism>
<gene>
    <name evidence="1" type="ORF">I4641_15895</name>
</gene>
<evidence type="ECO:0000313" key="1">
    <source>
        <dbReference type="EMBL" id="MCC0178459.1"/>
    </source>
</evidence>
<dbReference type="Proteomes" id="UP000729733">
    <property type="component" value="Unassembled WGS sequence"/>
</dbReference>
<sequence>MTNINRQEVTEYLADYGVPEFLIDLICEDELGDELVKGWHNAQLECRYKVLSAIERLDLYADDRRIEKFIWDAVTEHPRLFTSHEREYLKANQKFRGEVLAWYESSLSDGSWSSENVKLMQELQKEAAVATVLSDAEISRPIWSEEQYRHNLGITEFQATEMARIARIPTQERSGEDWQYTEAIWQLGCFHAVSTSGF</sequence>
<dbReference type="EMBL" id="JADWDC010000043">
    <property type="protein sequence ID" value="MCC0178459.1"/>
    <property type="molecule type" value="Genomic_DNA"/>
</dbReference>
<evidence type="ECO:0000313" key="2">
    <source>
        <dbReference type="Proteomes" id="UP000729733"/>
    </source>
</evidence>
<accession>A0A964BRU2</accession>
<keyword evidence="2" id="KW-1185">Reference proteome</keyword>
<dbReference type="RefSeq" id="WP_229641545.1">
    <property type="nucleotide sequence ID" value="NZ_JADWDC010000043.1"/>
</dbReference>
<protein>
    <submittedName>
        <fullName evidence="1">Uncharacterized protein</fullName>
    </submittedName>
</protein>
<proteinExistence type="predicted"/>